<dbReference type="PROSITE" id="PS51192">
    <property type="entry name" value="HELICASE_ATP_BIND_1"/>
    <property type="match status" value="1"/>
</dbReference>
<keyword evidence="8" id="KW-0539">Nucleus</keyword>
<feature type="region of interest" description="Disordered" evidence="15">
    <location>
        <begin position="151"/>
        <end position="175"/>
    </location>
</feature>
<reference evidence="19" key="3">
    <citation type="submission" date="2025-09" db="UniProtKB">
        <authorList>
            <consortium name="Ensembl"/>
        </authorList>
    </citation>
    <scope>IDENTIFICATION</scope>
    <source>
        <strain evidence="19">2N</strain>
    </source>
</reference>
<dbReference type="STRING" id="10141.ENSCPOP00000005309"/>
<dbReference type="EMBL" id="AAKN02053383">
    <property type="status" value="NOT_ANNOTATED_CDS"/>
    <property type="molecule type" value="Genomic_DNA"/>
</dbReference>
<comment type="similarity">
    <text evidence="9">Belongs to the DEAD box helicase family. DDX24/MAK5 subfamily.</text>
</comment>
<dbReference type="GeneTree" id="ENSGT00550000074847"/>
<evidence type="ECO:0000256" key="14">
    <source>
        <dbReference type="RuleBase" id="RU365068"/>
    </source>
</evidence>
<evidence type="ECO:0000256" key="15">
    <source>
        <dbReference type="SAM" id="MobiDB-lite"/>
    </source>
</evidence>
<keyword evidence="20" id="KW-1185">Reference proteome</keyword>
<comment type="function">
    <text evidence="11">ATP-dependent RNA helicase that plays a role in various aspects of RNA metabolism including pre-mRNA splicing and is thereby involved in different biological processes such as cell cycle regulation or innate immunity. Plays an inhibitory role in TP53 transcriptional activity and subsequently in TP53 controlled cell growth arrest and senescence by inhibiting its EP300 mediated acetylation. Negatively regulates cytosolic RNA-mediated innate immune signaling at least in part by affecting RIPK1/IRF7 interactions. Alternatively, possesses antiviral activity by recognizing gammaherpesvirus transcripts in the context of lytic reactivation. Plays an essential role in cell cycle regulation in vascular smooth muscle cells by interacting with and regulating FANCA (Fanconi anemia complementation group A) mRNA.</text>
</comment>
<evidence type="ECO:0000259" key="17">
    <source>
        <dbReference type="PROSITE" id="PS51194"/>
    </source>
</evidence>
<dbReference type="SMART" id="SM00490">
    <property type="entry name" value="HELICc"/>
    <property type="match status" value="1"/>
</dbReference>
<dbReference type="PROSITE" id="PS51194">
    <property type="entry name" value="HELICASE_CTER"/>
    <property type="match status" value="1"/>
</dbReference>
<dbReference type="eggNOG" id="KOG0347">
    <property type="taxonomic scope" value="Eukaryota"/>
</dbReference>
<comment type="domain">
    <text evidence="14">The Q motif is unique to and characteristic of the DEAD box family of RNA helicases and controls ATP binding and hydrolysis.</text>
</comment>
<evidence type="ECO:0000256" key="8">
    <source>
        <dbReference type="ARBA" id="ARBA00023242"/>
    </source>
</evidence>
<evidence type="ECO:0000259" key="16">
    <source>
        <dbReference type="PROSITE" id="PS51192"/>
    </source>
</evidence>
<evidence type="ECO:0000256" key="9">
    <source>
        <dbReference type="ARBA" id="ARBA00038457"/>
    </source>
</evidence>
<dbReference type="EC" id="3.6.4.13" evidence="14"/>
<dbReference type="GeneID" id="100734956"/>
<comment type="catalytic activity">
    <reaction evidence="10 14">
        <text>ATP + H2O = ADP + phosphate + H(+)</text>
        <dbReference type="Rhea" id="RHEA:13065"/>
        <dbReference type="ChEBI" id="CHEBI:15377"/>
        <dbReference type="ChEBI" id="CHEBI:15378"/>
        <dbReference type="ChEBI" id="CHEBI:30616"/>
        <dbReference type="ChEBI" id="CHEBI:43474"/>
        <dbReference type="ChEBI" id="CHEBI:456216"/>
        <dbReference type="EC" id="3.6.4.13"/>
    </reaction>
</comment>
<feature type="region of interest" description="Disordered" evidence="15">
    <location>
        <begin position="259"/>
        <end position="289"/>
    </location>
</feature>
<dbReference type="PANTHER" id="PTHR24031">
    <property type="entry name" value="RNA HELICASE"/>
    <property type="match status" value="1"/>
</dbReference>
<accession>H0V6J0</accession>
<reference evidence="19" key="2">
    <citation type="submission" date="2025-08" db="UniProtKB">
        <authorList>
            <consortium name="Ensembl"/>
        </authorList>
    </citation>
    <scope>IDENTIFICATION</scope>
    <source>
        <strain evidence="19">2N</strain>
    </source>
</reference>
<comment type="subcellular location">
    <subcellularLocation>
        <location evidence="1">Nucleus</location>
    </subcellularLocation>
</comment>
<evidence type="ECO:0000313" key="19">
    <source>
        <dbReference type="Ensembl" id="ENSCPOP00000005309.3"/>
    </source>
</evidence>
<keyword evidence="5 14" id="KW-0347">Helicase</keyword>
<proteinExistence type="inferred from homology"/>
<dbReference type="InParanoid" id="H0V6J0"/>
<dbReference type="GO" id="GO:0005730">
    <property type="term" value="C:nucleolus"/>
    <property type="evidence" value="ECO:0007669"/>
    <property type="project" value="Ensembl"/>
</dbReference>
<dbReference type="CDD" id="cd18787">
    <property type="entry name" value="SF2_C_DEAD"/>
    <property type="match status" value="1"/>
</dbReference>
<dbReference type="GO" id="GO:0003724">
    <property type="term" value="F:RNA helicase activity"/>
    <property type="evidence" value="ECO:0007669"/>
    <property type="project" value="UniProtKB-EC"/>
</dbReference>
<sequence length="841" mass="93947">MKLKETKLKQKLPRRGRFPTKGIKVVGKWKQVQIDPNVFADGQMDDLVCFEELTDYRLVSAKNPSSLFSEDSRKRKAQTVSEEEEEGESSSPKKQIKLKKNKSVVLMCEDTFTQKELEVEDAEPDPQGDSAICPGPEEGKIASETLVQTVPKKKKNKGKKKLEPSQSTAPVVPKKAKTWMPEVHDQKADVSAWKDLFVPKPVLRALSFLGFSAPTPIQALTLVPAIRDRLDILGAAETGSGKTLAFAIPMIHAVLQWQKRKTSPTAGHTGVSPGETGPSGEAGPESGVLPDEAGAEAVVLPARANISAPVSDQALLCDDDAGEGPSSLIKEKSVPEQTEDEEKMLDGEQTGELKKELDGKTATCGTHPKRPLLGLVLTPTRELAVQVKQHIDAVAKFTGIKTAILVGGMSTQKQQRMLNRHPEIVIATPGRLWELVKEKHSHLSNLRQLRCLVVDEADRMVEKGHFAELSQLLEMLNDSQYNPKRQTLVFSATLTLVHQVPARLLHKKHVKKIDKTAKLDLLMQKIGMRGKPKVIDLTRNEGTVETLTETKIHCETEEKDFYLYYFLMQYPGRSLVFANSISCIKRLSGLLKVLDIMPLTLHACMHQKQRLRNLEQFARLKDCVLLATDVAARGLDIPKVQHVIHYQVPRTSEIYVHRSGRTARATSEGLSLMLIGPEDIVNFKKIYKTLKKAEDIPLFPVQTKYMDVVKERIRLARQIEKAEYRNFQACLHNSWIEQAAAALEVDLDEEMYKGGKADQQEERQRQKQMKVLKKELRHLLSQPLFKGDLKTKYPTQAGRPPLLAAAPGQGESALSCLSRQRKKPPRQQQQQGLPRLSTSAL</sequence>
<dbReference type="Pfam" id="PF00270">
    <property type="entry name" value="DEAD"/>
    <property type="match status" value="1"/>
</dbReference>
<dbReference type="HOGENOM" id="CLU_003041_13_1_1"/>
<keyword evidence="4 14" id="KW-0378">Hydrolase</keyword>
<feature type="short sequence motif" description="Q motif" evidence="13">
    <location>
        <begin position="191"/>
        <end position="219"/>
    </location>
</feature>
<dbReference type="Bgee" id="ENSCPOG00000005884">
    <property type="expression patterns" value="Expressed in ovary and 13 other cell types or tissues"/>
</dbReference>
<dbReference type="EMBL" id="AAKN02053384">
    <property type="status" value="NOT_ANNOTATED_CDS"/>
    <property type="molecule type" value="Genomic_DNA"/>
</dbReference>
<evidence type="ECO:0000256" key="1">
    <source>
        <dbReference type="ARBA" id="ARBA00004123"/>
    </source>
</evidence>
<feature type="region of interest" description="Disordered" evidence="15">
    <location>
        <begin position="118"/>
        <end position="137"/>
    </location>
</feature>
<evidence type="ECO:0000256" key="7">
    <source>
        <dbReference type="ARBA" id="ARBA00022884"/>
    </source>
</evidence>
<evidence type="ECO:0000256" key="6">
    <source>
        <dbReference type="ARBA" id="ARBA00022840"/>
    </source>
</evidence>
<evidence type="ECO:0000256" key="10">
    <source>
        <dbReference type="ARBA" id="ARBA00047984"/>
    </source>
</evidence>
<dbReference type="GO" id="GO:0016787">
    <property type="term" value="F:hydrolase activity"/>
    <property type="evidence" value="ECO:0007669"/>
    <property type="project" value="UniProtKB-KW"/>
</dbReference>
<evidence type="ECO:0000256" key="13">
    <source>
        <dbReference type="PROSITE-ProRule" id="PRU00552"/>
    </source>
</evidence>
<dbReference type="SMART" id="SM00487">
    <property type="entry name" value="DEXDc"/>
    <property type="match status" value="1"/>
</dbReference>
<feature type="region of interest" description="Disordered" evidence="15">
    <location>
        <begin position="64"/>
        <end position="96"/>
    </location>
</feature>
<dbReference type="PROSITE" id="PS51195">
    <property type="entry name" value="Q_MOTIF"/>
    <property type="match status" value="1"/>
</dbReference>
<dbReference type="FunCoup" id="H0V6J0">
    <property type="interactions" value="2882"/>
</dbReference>
<dbReference type="KEGG" id="cpoc:100734956"/>
<evidence type="ECO:0000256" key="5">
    <source>
        <dbReference type="ARBA" id="ARBA00022806"/>
    </source>
</evidence>
<keyword evidence="2" id="KW-0597">Phosphoprotein</keyword>
<keyword evidence="3 14" id="KW-0547">Nucleotide-binding</keyword>
<dbReference type="CTD" id="57062"/>
<dbReference type="InterPro" id="IPR014014">
    <property type="entry name" value="RNA_helicase_DEAD_Q_motif"/>
</dbReference>
<dbReference type="InterPro" id="IPR001650">
    <property type="entry name" value="Helicase_C-like"/>
</dbReference>
<dbReference type="VEuPathDB" id="HostDB:ENSCPOG00000005884"/>
<dbReference type="FunFam" id="3.40.50.300:FF:001059">
    <property type="entry name" value="ATP-dependent RNA helicase DDX24"/>
    <property type="match status" value="1"/>
</dbReference>
<organism evidence="19 20">
    <name type="scientific">Cavia porcellus</name>
    <name type="common">Guinea pig</name>
    <dbReference type="NCBI Taxonomy" id="10141"/>
    <lineage>
        <taxon>Eukaryota</taxon>
        <taxon>Metazoa</taxon>
        <taxon>Chordata</taxon>
        <taxon>Craniata</taxon>
        <taxon>Vertebrata</taxon>
        <taxon>Euteleostomi</taxon>
        <taxon>Mammalia</taxon>
        <taxon>Eutheria</taxon>
        <taxon>Euarchontoglires</taxon>
        <taxon>Glires</taxon>
        <taxon>Rodentia</taxon>
        <taxon>Hystricomorpha</taxon>
        <taxon>Caviidae</taxon>
        <taxon>Cavia</taxon>
    </lineage>
</organism>
<comment type="subunit">
    <text evidence="12">Interacts with FADD. Interacts with RIPK1; this interaction disrupts RLR signaling activation of IFN-dependent transcription factor IRF7. Interacts with NIP7. Interacts with EP300; this interaction prevents TP53 acetylation mediated by EP300.</text>
</comment>
<name>H0V6J0_CAVPO</name>
<feature type="compositionally biased region" description="Basic residues" evidence="15">
    <location>
        <begin position="151"/>
        <end position="160"/>
    </location>
</feature>
<dbReference type="AlphaFoldDB" id="H0V6J0"/>
<dbReference type="Proteomes" id="UP000005447">
    <property type="component" value="Unassembled WGS sequence"/>
</dbReference>
<dbReference type="RefSeq" id="XP_003462678.1">
    <property type="nucleotide sequence ID" value="XM_003462630.5"/>
</dbReference>
<dbReference type="InterPro" id="IPR014001">
    <property type="entry name" value="Helicase_ATP-bd"/>
</dbReference>
<dbReference type="InterPro" id="IPR000629">
    <property type="entry name" value="RNA-helicase_DEAD-box_CS"/>
</dbReference>
<comment type="function">
    <text evidence="14">RNA helicase.</text>
</comment>
<dbReference type="InterPro" id="IPR011545">
    <property type="entry name" value="DEAD/DEAH_box_helicase_dom"/>
</dbReference>
<dbReference type="OMA" id="QMIQKAR"/>
<dbReference type="PROSITE" id="PS00039">
    <property type="entry name" value="DEAD_ATP_HELICASE"/>
    <property type="match status" value="1"/>
</dbReference>
<evidence type="ECO:0000256" key="12">
    <source>
        <dbReference type="ARBA" id="ARBA00064166"/>
    </source>
</evidence>
<keyword evidence="7 14" id="KW-0694">RNA-binding</keyword>
<dbReference type="CDD" id="cd17946">
    <property type="entry name" value="DEADc_DDX24"/>
    <property type="match status" value="1"/>
</dbReference>
<dbReference type="InterPro" id="IPR027417">
    <property type="entry name" value="P-loop_NTPase"/>
</dbReference>
<feature type="domain" description="DEAD-box RNA helicase Q" evidence="18">
    <location>
        <begin position="191"/>
        <end position="219"/>
    </location>
</feature>
<dbReference type="OrthoDB" id="4310724at2759"/>
<dbReference type="GO" id="GO:0003723">
    <property type="term" value="F:RNA binding"/>
    <property type="evidence" value="ECO:0007669"/>
    <property type="project" value="UniProtKB-UniRule"/>
</dbReference>
<evidence type="ECO:0000256" key="11">
    <source>
        <dbReference type="ARBA" id="ARBA00054398"/>
    </source>
</evidence>
<keyword evidence="6 14" id="KW-0067">ATP-binding</keyword>
<evidence type="ECO:0000256" key="2">
    <source>
        <dbReference type="ARBA" id="ARBA00022553"/>
    </source>
</evidence>
<feature type="region of interest" description="Disordered" evidence="15">
    <location>
        <begin position="790"/>
        <end position="841"/>
    </location>
</feature>
<feature type="domain" description="Helicase ATP-binding" evidence="16">
    <location>
        <begin position="223"/>
        <end position="512"/>
    </location>
</feature>
<dbReference type="Gene3D" id="3.40.50.300">
    <property type="entry name" value="P-loop containing nucleotide triphosphate hydrolases"/>
    <property type="match status" value="2"/>
</dbReference>
<evidence type="ECO:0000313" key="20">
    <source>
        <dbReference type="Proteomes" id="UP000005447"/>
    </source>
</evidence>
<reference evidence="20" key="1">
    <citation type="journal article" date="2011" name="Nature">
        <title>A high-resolution map of human evolutionary constraint using 29 mammals.</title>
        <authorList>
            <person name="Lindblad-Toh K."/>
            <person name="Garber M."/>
            <person name="Zuk O."/>
            <person name="Lin M.F."/>
            <person name="Parker B.J."/>
            <person name="Washietl S."/>
            <person name="Kheradpour P."/>
            <person name="Ernst J."/>
            <person name="Jordan G."/>
            <person name="Mauceli E."/>
            <person name="Ward L.D."/>
            <person name="Lowe C.B."/>
            <person name="Holloway A.K."/>
            <person name="Clamp M."/>
            <person name="Gnerre S."/>
            <person name="Alfoldi J."/>
            <person name="Beal K."/>
            <person name="Chang J."/>
            <person name="Clawson H."/>
            <person name="Cuff J."/>
            <person name="Di Palma F."/>
            <person name="Fitzgerald S."/>
            <person name="Flicek P."/>
            <person name="Guttman M."/>
            <person name="Hubisz M.J."/>
            <person name="Jaffe D.B."/>
            <person name="Jungreis I."/>
            <person name="Kent W.J."/>
            <person name="Kostka D."/>
            <person name="Lara M."/>
            <person name="Martins A.L."/>
            <person name="Massingham T."/>
            <person name="Moltke I."/>
            <person name="Raney B.J."/>
            <person name="Rasmussen M.D."/>
            <person name="Robinson J."/>
            <person name="Stark A."/>
            <person name="Vilella A.J."/>
            <person name="Wen J."/>
            <person name="Xie X."/>
            <person name="Zody M.C."/>
            <person name="Baldwin J."/>
            <person name="Bloom T."/>
            <person name="Chin C.W."/>
            <person name="Heiman D."/>
            <person name="Nicol R."/>
            <person name="Nusbaum C."/>
            <person name="Young S."/>
            <person name="Wilkinson J."/>
            <person name="Worley K.C."/>
            <person name="Kovar C.L."/>
            <person name="Muzny D.M."/>
            <person name="Gibbs R.A."/>
            <person name="Cree A."/>
            <person name="Dihn H.H."/>
            <person name="Fowler G."/>
            <person name="Jhangiani S."/>
            <person name="Joshi V."/>
            <person name="Lee S."/>
            <person name="Lewis L.R."/>
            <person name="Nazareth L.V."/>
            <person name="Okwuonu G."/>
            <person name="Santibanez J."/>
            <person name="Warren W.C."/>
            <person name="Mardis E.R."/>
            <person name="Weinstock G.M."/>
            <person name="Wilson R.K."/>
            <person name="Delehaunty K."/>
            <person name="Dooling D."/>
            <person name="Fronik C."/>
            <person name="Fulton L."/>
            <person name="Fulton B."/>
            <person name="Graves T."/>
            <person name="Minx P."/>
            <person name="Sodergren E."/>
            <person name="Birney E."/>
            <person name="Margulies E.H."/>
            <person name="Herrero J."/>
            <person name="Green E.D."/>
            <person name="Haussler D."/>
            <person name="Siepel A."/>
            <person name="Goldman N."/>
            <person name="Pollard K.S."/>
            <person name="Pedersen J.S."/>
            <person name="Lander E.S."/>
            <person name="Kellis M."/>
        </authorList>
    </citation>
    <scope>NUCLEOTIDE SEQUENCE [LARGE SCALE GENOMIC DNA]</scope>
    <source>
        <strain evidence="20">2N</strain>
    </source>
</reference>
<feature type="domain" description="Helicase C-terminal" evidence="17">
    <location>
        <begin position="546"/>
        <end position="707"/>
    </location>
</feature>
<dbReference type="Pfam" id="PF00271">
    <property type="entry name" value="Helicase_C"/>
    <property type="match status" value="1"/>
</dbReference>
<evidence type="ECO:0000256" key="3">
    <source>
        <dbReference type="ARBA" id="ARBA00022741"/>
    </source>
</evidence>
<evidence type="ECO:0000256" key="4">
    <source>
        <dbReference type="ARBA" id="ARBA00022801"/>
    </source>
</evidence>
<dbReference type="GO" id="GO:0005524">
    <property type="term" value="F:ATP binding"/>
    <property type="evidence" value="ECO:0007669"/>
    <property type="project" value="UniProtKB-UniRule"/>
</dbReference>
<dbReference type="EMBL" id="AAKN02053382">
    <property type="status" value="NOT_ANNOTATED_CDS"/>
    <property type="molecule type" value="Genomic_DNA"/>
</dbReference>
<gene>
    <name evidence="19" type="primary">DDX24</name>
</gene>
<dbReference type="Ensembl" id="ENSCPOT00000005947.3">
    <property type="protein sequence ID" value="ENSCPOP00000005309.3"/>
    <property type="gene ID" value="ENSCPOG00000005884.4"/>
</dbReference>
<protein>
    <recommendedName>
        <fullName evidence="14">ATP-dependent RNA helicase</fullName>
        <ecNumber evidence="14">3.6.4.13</ecNumber>
    </recommendedName>
</protein>
<dbReference type="SUPFAM" id="SSF52540">
    <property type="entry name" value="P-loop containing nucleoside triphosphate hydrolases"/>
    <property type="match status" value="2"/>
</dbReference>
<evidence type="ECO:0000259" key="18">
    <source>
        <dbReference type="PROSITE" id="PS51195"/>
    </source>
</evidence>
<feature type="region of interest" description="Disordered" evidence="15">
    <location>
        <begin position="316"/>
        <end position="365"/>
    </location>
</feature>